<evidence type="ECO:0000256" key="6">
    <source>
        <dbReference type="SAM" id="Phobius"/>
    </source>
</evidence>
<dbReference type="PANTHER" id="PTHR11048">
    <property type="entry name" value="PRENYLTRANSFERASES"/>
    <property type="match status" value="1"/>
</dbReference>
<dbReference type="Proteomes" id="UP000232638">
    <property type="component" value="Chromosome"/>
</dbReference>
<dbReference type="SUPFAM" id="SSF56784">
    <property type="entry name" value="HAD-like"/>
    <property type="match status" value="1"/>
</dbReference>
<dbReference type="InterPro" id="IPR036412">
    <property type="entry name" value="HAD-like_sf"/>
</dbReference>
<sequence>MDETTVALCIDLDQTLVRTDLLLESGLKALKDRPVAAVAALFGLVRGRAHLKQRLAELAELRVDLLPYHPAVLALAQTAKAAGRPVVLATASNRKYAEQIALHLGIFDAVHASDAATNLSARVKAERLLGLYGEGGFDYIGDSRKDLAVWRHARRAIVVNPQPGVRSALARNHLPHELLSRRGSPLSPLIRALRPHQWLKNTMVFVPLLAAHLFLDLHAILGAVAAFLAFSLMASAGYVINDLLDLEADRQHARKRQRPLACGDLPIGWGLALAAVLVAVAAAVGAWLPPLFLVVLGAYFAATLAYSLHLKRRMTLDVLTLAGLYTLRVIGGAAAIGIPLSFWLLAFSMFLLLSLAYLKRYAELESLRRDGGDWASGRGYGIKDLELVRGLGIPAGYSAVMVLALYINSPEVRALYRDPQIIWLVCPLLLYWIARTWSIAHRGLMHDDPLVFAIADRGSQATLLLCVLALWFAL</sequence>
<feature type="transmembrane region" description="Helical" evidence="6">
    <location>
        <begin position="387"/>
        <end position="408"/>
    </location>
</feature>
<accession>A0A2K8U4I7</accession>
<evidence type="ECO:0000256" key="4">
    <source>
        <dbReference type="ARBA" id="ARBA00022989"/>
    </source>
</evidence>
<dbReference type="Pfam" id="PF12710">
    <property type="entry name" value="HAD"/>
    <property type="match status" value="1"/>
</dbReference>
<feature type="transmembrane region" description="Helical" evidence="6">
    <location>
        <begin position="221"/>
        <end position="244"/>
    </location>
</feature>
<evidence type="ECO:0000256" key="1">
    <source>
        <dbReference type="ARBA" id="ARBA00004141"/>
    </source>
</evidence>
<protein>
    <recommendedName>
        <fullName evidence="9">UbiA family prenyltransferase</fullName>
    </recommendedName>
</protein>
<dbReference type="InterPro" id="IPR023214">
    <property type="entry name" value="HAD_sf"/>
</dbReference>
<dbReference type="Gene3D" id="1.10.357.140">
    <property type="entry name" value="UbiA prenyltransferase"/>
    <property type="match status" value="1"/>
</dbReference>
<dbReference type="RefSeq" id="WP_100917782.1">
    <property type="nucleotide sequence ID" value="NZ_CP020370.1"/>
</dbReference>
<dbReference type="KEGG" id="tsy:THSYN_02655"/>
<dbReference type="InterPro" id="IPR039653">
    <property type="entry name" value="Prenyltransferase"/>
</dbReference>
<reference evidence="7 8" key="1">
    <citation type="submission" date="2017-03" db="EMBL/GenBank/DDBJ databases">
        <title>Complete genome sequence of Candidatus 'Thiodictyon syntrophicum' sp. nov. strain Cad16T, a photolithoautotroph purple sulfur bacterium isolated from an alpine meromictic lake.</title>
        <authorList>
            <person name="Luedin S.M."/>
            <person name="Pothier J.F."/>
            <person name="Danza F."/>
            <person name="Storelli N."/>
            <person name="Wittwer M."/>
            <person name="Tonolla M."/>
        </authorList>
    </citation>
    <scope>NUCLEOTIDE SEQUENCE [LARGE SCALE GENOMIC DNA]</scope>
    <source>
        <strain evidence="7 8">Cad16T</strain>
    </source>
</reference>
<evidence type="ECO:0000313" key="8">
    <source>
        <dbReference type="Proteomes" id="UP000232638"/>
    </source>
</evidence>
<feature type="transmembrane region" description="Helical" evidence="6">
    <location>
        <begin position="420"/>
        <end position="438"/>
    </location>
</feature>
<dbReference type="InterPro" id="IPR044878">
    <property type="entry name" value="UbiA_sf"/>
</dbReference>
<dbReference type="PANTHER" id="PTHR11048:SF5">
    <property type="entry name" value="DECAPRENYL-PHOSPHATE PHOSPHORIBOSYLTRANSFERASE"/>
    <property type="match status" value="1"/>
</dbReference>
<dbReference type="NCBIfam" id="NF006088">
    <property type="entry name" value="PRK08238.1"/>
    <property type="match status" value="1"/>
</dbReference>
<name>A0A2K8U4I7_9GAMM</name>
<dbReference type="Gene3D" id="3.40.50.1000">
    <property type="entry name" value="HAD superfamily/HAD-like"/>
    <property type="match status" value="1"/>
</dbReference>
<dbReference type="CDD" id="cd13963">
    <property type="entry name" value="PT_UbiA_2"/>
    <property type="match status" value="1"/>
</dbReference>
<gene>
    <name evidence="7" type="ORF">THSYN_02655</name>
</gene>
<evidence type="ECO:0000313" key="7">
    <source>
        <dbReference type="EMBL" id="AUB79971.1"/>
    </source>
</evidence>
<dbReference type="InterPro" id="IPR000537">
    <property type="entry name" value="UbiA_prenyltransferase"/>
</dbReference>
<keyword evidence="4 6" id="KW-1133">Transmembrane helix</keyword>
<dbReference type="GO" id="GO:0016765">
    <property type="term" value="F:transferase activity, transferring alkyl or aryl (other than methyl) groups"/>
    <property type="evidence" value="ECO:0007669"/>
    <property type="project" value="InterPro"/>
</dbReference>
<comment type="subcellular location">
    <subcellularLocation>
        <location evidence="1">Membrane</location>
        <topology evidence="1">Multi-pass membrane protein</topology>
    </subcellularLocation>
</comment>
<proteinExistence type="predicted"/>
<dbReference type="OrthoDB" id="9803632at2"/>
<dbReference type="GO" id="GO:0009247">
    <property type="term" value="P:glycolipid biosynthetic process"/>
    <property type="evidence" value="ECO:0007669"/>
    <property type="project" value="TreeGrafter"/>
</dbReference>
<feature type="transmembrane region" description="Helical" evidence="6">
    <location>
        <begin position="265"/>
        <end position="285"/>
    </location>
</feature>
<evidence type="ECO:0008006" key="9">
    <source>
        <dbReference type="Google" id="ProtNLM"/>
    </source>
</evidence>
<keyword evidence="2" id="KW-1003">Cell membrane</keyword>
<dbReference type="EMBL" id="CP020370">
    <property type="protein sequence ID" value="AUB79971.1"/>
    <property type="molecule type" value="Genomic_DNA"/>
</dbReference>
<feature type="transmembrane region" description="Helical" evidence="6">
    <location>
        <begin position="450"/>
        <end position="473"/>
    </location>
</feature>
<dbReference type="GO" id="GO:0005886">
    <property type="term" value="C:plasma membrane"/>
    <property type="evidence" value="ECO:0007669"/>
    <property type="project" value="TreeGrafter"/>
</dbReference>
<keyword evidence="3 6" id="KW-0812">Transmembrane</keyword>
<organism evidence="7 8">
    <name type="scientific">Candidatus Thiodictyon syntrophicum</name>
    <dbReference type="NCBI Taxonomy" id="1166950"/>
    <lineage>
        <taxon>Bacteria</taxon>
        <taxon>Pseudomonadati</taxon>
        <taxon>Pseudomonadota</taxon>
        <taxon>Gammaproteobacteria</taxon>
        <taxon>Chromatiales</taxon>
        <taxon>Chromatiaceae</taxon>
        <taxon>Thiodictyon</taxon>
    </lineage>
</organism>
<keyword evidence="8" id="KW-1185">Reference proteome</keyword>
<feature type="transmembrane region" description="Helical" evidence="6">
    <location>
        <begin position="291"/>
        <end position="309"/>
    </location>
</feature>
<evidence type="ECO:0000256" key="2">
    <source>
        <dbReference type="ARBA" id="ARBA00022475"/>
    </source>
</evidence>
<evidence type="ECO:0000256" key="3">
    <source>
        <dbReference type="ARBA" id="ARBA00022692"/>
    </source>
</evidence>
<dbReference type="AlphaFoldDB" id="A0A2K8U4I7"/>
<evidence type="ECO:0000256" key="5">
    <source>
        <dbReference type="ARBA" id="ARBA00023136"/>
    </source>
</evidence>
<dbReference type="Pfam" id="PF01040">
    <property type="entry name" value="UbiA"/>
    <property type="match status" value="1"/>
</dbReference>
<keyword evidence="5 6" id="KW-0472">Membrane</keyword>